<comment type="subcellular location">
    <subcellularLocation>
        <location evidence="1">Membrane</location>
        <topology evidence="1">Multi-pass membrane protein</topology>
    </subcellularLocation>
</comment>
<dbReference type="Proteomes" id="UP000677803">
    <property type="component" value="Unassembled WGS sequence"/>
</dbReference>
<evidence type="ECO:0000256" key="6">
    <source>
        <dbReference type="SAM" id="Phobius"/>
    </source>
</evidence>
<feature type="region of interest" description="Disordered" evidence="5">
    <location>
        <begin position="1"/>
        <end position="46"/>
    </location>
</feature>
<reference evidence="7" key="1">
    <citation type="submission" date="2021-05" db="EMBL/GenBank/DDBJ databases">
        <authorList>
            <person name="Tigano A."/>
        </authorList>
    </citation>
    <scope>NUCLEOTIDE SEQUENCE</scope>
</reference>
<evidence type="ECO:0000256" key="5">
    <source>
        <dbReference type="SAM" id="MobiDB-lite"/>
    </source>
</evidence>
<dbReference type="SUPFAM" id="SSF81324">
    <property type="entry name" value="Voltage-gated potassium channels"/>
    <property type="match status" value="1"/>
</dbReference>
<keyword evidence="8" id="KW-1185">Reference proteome</keyword>
<accession>A0A8S4BJ43</accession>
<dbReference type="PANTHER" id="PTHR11003">
    <property type="entry name" value="POTASSIUM CHANNEL, SUBFAMILY K"/>
    <property type="match status" value="1"/>
</dbReference>
<dbReference type="GO" id="GO:0022841">
    <property type="term" value="F:potassium ion leak channel activity"/>
    <property type="evidence" value="ECO:0007669"/>
    <property type="project" value="TreeGrafter"/>
</dbReference>
<keyword evidence="4 6" id="KW-0472">Membrane</keyword>
<dbReference type="PANTHER" id="PTHR11003:SF28">
    <property type="entry name" value="POTASSIUM CHANNEL SUBFAMILY K MEMBER 6"/>
    <property type="match status" value="1"/>
</dbReference>
<evidence type="ECO:0000313" key="8">
    <source>
        <dbReference type="Proteomes" id="UP000677803"/>
    </source>
</evidence>
<dbReference type="OrthoDB" id="297496at2759"/>
<dbReference type="GO" id="GO:0015271">
    <property type="term" value="F:outward rectifier potassium channel activity"/>
    <property type="evidence" value="ECO:0007669"/>
    <property type="project" value="TreeGrafter"/>
</dbReference>
<organism evidence="7 8">
    <name type="scientific">Menidia menidia</name>
    <name type="common">Atlantic silverside</name>
    <dbReference type="NCBI Taxonomy" id="238744"/>
    <lineage>
        <taxon>Eukaryota</taxon>
        <taxon>Metazoa</taxon>
        <taxon>Chordata</taxon>
        <taxon>Craniata</taxon>
        <taxon>Vertebrata</taxon>
        <taxon>Euteleostomi</taxon>
        <taxon>Actinopterygii</taxon>
        <taxon>Neopterygii</taxon>
        <taxon>Teleostei</taxon>
        <taxon>Neoteleostei</taxon>
        <taxon>Acanthomorphata</taxon>
        <taxon>Ovalentaria</taxon>
        <taxon>Atherinomorphae</taxon>
        <taxon>Atheriniformes</taxon>
        <taxon>Atherinopsidae</taxon>
        <taxon>Menidiinae</taxon>
        <taxon>Menidia</taxon>
    </lineage>
</organism>
<proteinExistence type="predicted"/>
<dbReference type="EMBL" id="CAJRST010037777">
    <property type="protein sequence ID" value="CAG6008269.1"/>
    <property type="molecule type" value="Genomic_DNA"/>
</dbReference>
<evidence type="ECO:0000313" key="7">
    <source>
        <dbReference type="EMBL" id="CAG6008269.1"/>
    </source>
</evidence>
<evidence type="ECO:0000256" key="3">
    <source>
        <dbReference type="ARBA" id="ARBA00022989"/>
    </source>
</evidence>
<keyword evidence="3 6" id="KW-1133">Transmembrane helix</keyword>
<evidence type="ECO:0000256" key="2">
    <source>
        <dbReference type="ARBA" id="ARBA00022692"/>
    </source>
</evidence>
<dbReference type="FunFam" id="1.10.287.70:FF:000360">
    <property type="entry name" value="Potassium two pore domain channel subfamily K member 6"/>
    <property type="match status" value="1"/>
</dbReference>
<evidence type="ECO:0000256" key="1">
    <source>
        <dbReference type="ARBA" id="ARBA00004141"/>
    </source>
</evidence>
<feature type="transmembrane region" description="Helical" evidence="6">
    <location>
        <begin position="53"/>
        <end position="77"/>
    </location>
</feature>
<sequence length="180" mass="19801">MRSRGGVQVQLGQPSKSSHAERSRKKRKKNASRRRRASQTSGAKNMGSAGKTWLLLAGFVLLYVVYLLFGALVFSSIERPVEERLRRELELVREEFLNHSCVSAAALERLLARVIRASKSGVSVLRNASDGSNWDLASSMFFANTLVTTVGESLNRGEPGRVFTQKPDGAQTNWHGVPGS</sequence>
<feature type="region of interest" description="Disordered" evidence="5">
    <location>
        <begin position="158"/>
        <end position="180"/>
    </location>
</feature>
<dbReference type="InterPro" id="IPR003280">
    <property type="entry name" value="2pore_dom_K_chnl"/>
</dbReference>
<protein>
    <submittedName>
        <fullName evidence="7">(Atlantic silverside) hypothetical protein</fullName>
    </submittedName>
</protein>
<gene>
    <name evidence="7" type="ORF">MMEN_LOCUS18864</name>
</gene>
<dbReference type="GO" id="GO:0005886">
    <property type="term" value="C:plasma membrane"/>
    <property type="evidence" value="ECO:0007669"/>
    <property type="project" value="TreeGrafter"/>
</dbReference>
<feature type="compositionally biased region" description="Basic residues" evidence="5">
    <location>
        <begin position="22"/>
        <end position="37"/>
    </location>
</feature>
<keyword evidence="2 6" id="KW-0812">Transmembrane</keyword>
<dbReference type="AlphaFoldDB" id="A0A8S4BJ43"/>
<evidence type="ECO:0000256" key="4">
    <source>
        <dbReference type="ARBA" id="ARBA00023136"/>
    </source>
</evidence>
<dbReference type="Gene3D" id="1.10.287.70">
    <property type="match status" value="1"/>
</dbReference>
<comment type="caution">
    <text evidence="7">The sequence shown here is derived from an EMBL/GenBank/DDBJ whole genome shotgun (WGS) entry which is preliminary data.</text>
</comment>
<dbReference type="GO" id="GO:0030322">
    <property type="term" value="P:stabilization of membrane potential"/>
    <property type="evidence" value="ECO:0007669"/>
    <property type="project" value="TreeGrafter"/>
</dbReference>
<name>A0A8S4BJ43_9TELE</name>